<comment type="caution">
    <text evidence="6">The sequence shown here is derived from an EMBL/GenBank/DDBJ whole genome shotgun (WGS) entry which is preliminary data.</text>
</comment>
<feature type="domain" description="Carbohydrate kinase FGGY N-terminal" evidence="4">
    <location>
        <begin position="1"/>
        <end position="257"/>
    </location>
</feature>
<dbReference type="GO" id="GO:0019321">
    <property type="term" value="P:pentose metabolic process"/>
    <property type="evidence" value="ECO:0007669"/>
    <property type="project" value="TreeGrafter"/>
</dbReference>
<dbReference type="InterPro" id="IPR006003">
    <property type="entry name" value="FGGY_RbtK-like"/>
</dbReference>
<dbReference type="EMBL" id="LAJE02000189">
    <property type="protein sequence ID" value="OEO30749.1"/>
    <property type="molecule type" value="Genomic_DNA"/>
</dbReference>
<comment type="similarity">
    <text evidence="1">Belongs to the FGGY kinase family.</text>
</comment>
<dbReference type="AlphaFoldDB" id="A0A1E5XQ94"/>
<dbReference type="SUPFAM" id="SSF53067">
    <property type="entry name" value="Actin-like ATPase domain"/>
    <property type="match status" value="2"/>
</dbReference>
<protein>
    <submittedName>
        <fullName evidence="6">Ribulokinase</fullName>
    </submittedName>
</protein>
<dbReference type="InterPro" id="IPR000577">
    <property type="entry name" value="Carb_kinase_FGGY"/>
</dbReference>
<sequence length="527" mass="55714">MLVAVDVGTASARAGLVTPSGRLVSRAEHPLELSRVGSDIAEYDSEQIWDAVAEAVRMAMRLAGVAAHEAAGISFDATCSLVVRDDDGAPLPVSPGGDARWDTIAWFDHRAQAEAEQCTASGHRVLEFIGGTMSPEMEVPKLMWLKRHAPQSWARAGQIFDLVDFLSWKASGSNARSECTLTCKWTYLTHESPSWQRDFLAAMGLDELFARAGLPETASRIGQSLGPMTADAAAKLGLTSRCVVGVGLIDAHAGALGVLAGFANDAANLHRHPALIAGTSSCVMALSDQPMPTAGVWGPYHNAVLPGSWLNEAGQSATGALLDHVLRTNAAGGDPTPELHHRVIQRVAELRASEGADLAPQLNVLPDFHGNRSPLADPRALGVISGLSLDSDFDSLCRLYWRTAVAIAVQVRHILDTLTARGYGIETLHVTGGHSHNPLLMELYADAARCTVVVSTAADPTLLGVAMVAATAAGLYPDMPSACAAMVQPSTELSPHPDARAGLERDYRIQLAMQRHRAELAALGAVG</sequence>
<dbReference type="Proteomes" id="UP000095463">
    <property type="component" value="Unassembled WGS sequence"/>
</dbReference>
<evidence type="ECO:0000256" key="2">
    <source>
        <dbReference type="ARBA" id="ARBA00022679"/>
    </source>
</evidence>
<evidence type="ECO:0000256" key="1">
    <source>
        <dbReference type="ARBA" id="ARBA00009156"/>
    </source>
</evidence>
<dbReference type="InterPro" id="IPR043129">
    <property type="entry name" value="ATPase_NBD"/>
</dbReference>
<proteinExistence type="inferred from homology"/>
<evidence type="ECO:0000313" key="7">
    <source>
        <dbReference type="Proteomes" id="UP000095463"/>
    </source>
</evidence>
<keyword evidence="7" id="KW-1185">Reference proteome</keyword>
<feature type="domain" description="Carbohydrate kinase FGGY C-terminal" evidence="5">
    <location>
        <begin position="275"/>
        <end position="473"/>
    </location>
</feature>
<evidence type="ECO:0000259" key="5">
    <source>
        <dbReference type="Pfam" id="PF02782"/>
    </source>
</evidence>
<dbReference type="PANTHER" id="PTHR43435:SF4">
    <property type="entry name" value="FGGY CARBOHYDRATE KINASE DOMAIN-CONTAINING PROTEIN"/>
    <property type="match status" value="1"/>
</dbReference>
<evidence type="ECO:0000256" key="3">
    <source>
        <dbReference type="ARBA" id="ARBA00022777"/>
    </source>
</evidence>
<dbReference type="PIRSF" id="PIRSF000538">
    <property type="entry name" value="GlpK"/>
    <property type="match status" value="1"/>
</dbReference>
<dbReference type="GO" id="GO:0019150">
    <property type="term" value="F:D-ribulokinase activity"/>
    <property type="evidence" value="ECO:0007669"/>
    <property type="project" value="TreeGrafter"/>
</dbReference>
<dbReference type="RefSeq" id="WP_069910094.1">
    <property type="nucleotide sequence ID" value="NZ_LAJE02000189.1"/>
</dbReference>
<dbReference type="Gene3D" id="3.30.420.40">
    <property type="match status" value="1"/>
</dbReference>
<accession>A0A1E5XQ94</accession>
<dbReference type="PANTHER" id="PTHR43435">
    <property type="entry name" value="RIBULOKINASE"/>
    <property type="match status" value="1"/>
</dbReference>
<keyword evidence="2" id="KW-0808">Transferase</keyword>
<reference evidence="6 7" key="1">
    <citation type="journal article" date="2015" name="Genome Announc.">
        <title>Genome Assemblies of Three Soil-Associated Devosia species: D. insulae, D. limi, and D. soli.</title>
        <authorList>
            <person name="Hassan Y.I."/>
            <person name="Lepp D."/>
            <person name="Zhou T."/>
        </authorList>
    </citation>
    <scope>NUCLEOTIDE SEQUENCE [LARGE SCALE GENOMIC DNA]</scope>
    <source>
        <strain evidence="6 7">DS-56</strain>
    </source>
</reference>
<gene>
    <name evidence="6" type="ORF">VW23_019935</name>
</gene>
<keyword evidence="3" id="KW-0418">Kinase</keyword>
<dbReference type="CDD" id="cd07782">
    <property type="entry name" value="ASKHA_NBD_FGGY_D-RBK"/>
    <property type="match status" value="1"/>
</dbReference>
<organism evidence="6 7">
    <name type="scientific">Devosia insulae DS-56</name>
    <dbReference type="NCBI Taxonomy" id="1116389"/>
    <lineage>
        <taxon>Bacteria</taxon>
        <taxon>Pseudomonadati</taxon>
        <taxon>Pseudomonadota</taxon>
        <taxon>Alphaproteobacteria</taxon>
        <taxon>Hyphomicrobiales</taxon>
        <taxon>Devosiaceae</taxon>
        <taxon>Devosia</taxon>
    </lineage>
</organism>
<dbReference type="Gene3D" id="1.20.58.2240">
    <property type="match status" value="1"/>
</dbReference>
<dbReference type="Pfam" id="PF02782">
    <property type="entry name" value="FGGY_C"/>
    <property type="match status" value="1"/>
</dbReference>
<dbReference type="NCBIfam" id="TIGR01315">
    <property type="entry name" value="5C_CHO_kinase"/>
    <property type="match status" value="1"/>
</dbReference>
<dbReference type="InterPro" id="IPR018485">
    <property type="entry name" value="FGGY_C"/>
</dbReference>
<evidence type="ECO:0000259" key="4">
    <source>
        <dbReference type="Pfam" id="PF00370"/>
    </source>
</evidence>
<dbReference type="Pfam" id="PF00370">
    <property type="entry name" value="FGGY_N"/>
    <property type="match status" value="1"/>
</dbReference>
<dbReference type="GO" id="GO:0005737">
    <property type="term" value="C:cytoplasm"/>
    <property type="evidence" value="ECO:0007669"/>
    <property type="project" value="TreeGrafter"/>
</dbReference>
<dbReference type="InterPro" id="IPR018484">
    <property type="entry name" value="FGGY_N"/>
</dbReference>
<evidence type="ECO:0000313" key="6">
    <source>
        <dbReference type="EMBL" id="OEO30749.1"/>
    </source>
</evidence>
<name>A0A1E5XQ94_9HYPH</name>